<dbReference type="PANTHER" id="PTHR43463:SF1">
    <property type="entry name" value="NICOTINATE-NUCLEOTIDE--DIMETHYLBENZIMIDAZOLE PHOSPHORIBOSYLTRANSFERASE"/>
    <property type="match status" value="1"/>
</dbReference>
<evidence type="ECO:0000256" key="1">
    <source>
        <dbReference type="ARBA" id="ARBA00002197"/>
    </source>
</evidence>
<dbReference type="AlphaFoldDB" id="A0A1M4TVY3"/>
<dbReference type="GO" id="GO:0009236">
    <property type="term" value="P:cobalamin biosynthetic process"/>
    <property type="evidence" value="ECO:0007669"/>
    <property type="project" value="UniProtKB-UniRule"/>
</dbReference>
<dbReference type="EMBL" id="FQUY01000002">
    <property type="protein sequence ID" value="SHE48573.1"/>
    <property type="molecule type" value="Genomic_DNA"/>
</dbReference>
<evidence type="ECO:0000256" key="4">
    <source>
        <dbReference type="ARBA" id="ARBA00011991"/>
    </source>
</evidence>
<feature type="active site" description="Proton acceptor" evidence="11">
    <location>
        <position position="319"/>
    </location>
</feature>
<evidence type="ECO:0000256" key="5">
    <source>
        <dbReference type="ARBA" id="ARBA00015486"/>
    </source>
</evidence>
<dbReference type="Pfam" id="PF02277">
    <property type="entry name" value="DBI_PRT"/>
    <property type="match status" value="1"/>
</dbReference>
<dbReference type="EC" id="2.4.2.21" evidence="4 11"/>
<comment type="function">
    <text evidence="1 11">Catalyzes the synthesis of alpha-ribazole-5'-phosphate from nicotinate mononucleotide (NAMN) and 5,6-dimethylbenzimidazole (DMB).</text>
</comment>
<name>A0A1M4TVY3_9FIRM</name>
<dbReference type="NCBIfam" id="NF000996">
    <property type="entry name" value="PRK00105.1"/>
    <property type="match status" value="1"/>
</dbReference>
<dbReference type="InterPro" id="IPR017846">
    <property type="entry name" value="Nict_dMeBzImd_PRibTrfase_bact"/>
</dbReference>
<dbReference type="FunFam" id="3.40.50.10210:FF:000001">
    <property type="entry name" value="Nicotinate-nucleotide--dimethylbenzimidazole phosphoribosyltransferase"/>
    <property type="match status" value="1"/>
</dbReference>
<comment type="catalytic activity">
    <reaction evidence="10 11">
        <text>5,6-dimethylbenzimidazole + nicotinate beta-D-ribonucleotide = alpha-ribazole 5'-phosphate + nicotinate + H(+)</text>
        <dbReference type="Rhea" id="RHEA:11196"/>
        <dbReference type="ChEBI" id="CHEBI:15378"/>
        <dbReference type="ChEBI" id="CHEBI:15890"/>
        <dbReference type="ChEBI" id="CHEBI:32544"/>
        <dbReference type="ChEBI" id="CHEBI:57502"/>
        <dbReference type="ChEBI" id="CHEBI:57918"/>
        <dbReference type="EC" id="2.4.2.21"/>
    </reaction>
</comment>
<evidence type="ECO:0000256" key="9">
    <source>
        <dbReference type="ARBA" id="ARBA00030686"/>
    </source>
</evidence>
<protein>
    <recommendedName>
        <fullName evidence="5 11">Nicotinate-nucleotide--dimethylbenzimidazole phosphoribosyltransferase</fullName>
        <shortName evidence="11">NN:DBI PRT</shortName>
        <ecNumber evidence="4 11">2.4.2.21</ecNumber>
    </recommendedName>
    <alternativeName>
        <fullName evidence="9 11">N(1)-alpha-phosphoribosyltransferase</fullName>
    </alternativeName>
</protein>
<dbReference type="SUPFAM" id="SSF52733">
    <property type="entry name" value="Nicotinate mononucleotide:5,6-dimethylbenzimidazole phosphoribosyltransferase (CobT)"/>
    <property type="match status" value="1"/>
</dbReference>
<reference evidence="13" key="1">
    <citation type="submission" date="2016-11" db="EMBL/GenBank/DDBJ databases">
        <authorList>
            <person name="Varghese N."/>
            <person name="Submissions S."/>
        </authorList>
    </citation>
    <scope>NUCLEOTIDE SEQUENCE [LARGE SCALE GENOMIC DNA]</scope>
    <source>
        <strain evidence="13">DSM 12395</strain>
    </source>
</reference>
<dbReference type="Gene3D" id="1.10.1610.10">
    <property type="match status" value="1"/>
</dbReference>
<dbReference type="InterPro" id="IPR023195">
    <property type="entry name" value="Nict_dMeBzImd_PRibTrfase_N"/>
</dbReference>
<evidence type="ECO:0000256" key="11">
    <source>
        <dbReference type="HAMAP-Rule" id="MF_00230"/>
    </source>
</evidence>
<accession>A0A1M4TVY3</accession>
<evidence type="ECO:0000313" key="12">
    <source>
        <dbReference type="EMBL" id="SHE48573.1"/>
    </source>
</evidence>
<dbReference type="PANTHER" id="PTHR43463">
    <property type="entry name" value="NICOTINATE-NUCLEOTIDE--DIMETHYLBENZIMIDAZOLE PHOSPHORIBOSYLTRANSFERASE"/>
    <property type="match status" value="1"/>
</dbReference>
<dbReference type="InterPro" id="IPR003200">
    <property type="entry name" value="Nict_dMeBzImd_PRibTrfase"/>
</dbReference>
<evidence type="ECO:0000256" key="2">
    <source>
        <dbReference type="ARBA" id="ARBA00005049"/>
    </source>
</evidence>
<organism evidence="12 13">
    <name type="scientific">Desulforamulus putei DSM 12395</name>
    <dbReference type="NCBI Taxonomy" id="1121429"/>
    <lineage>
        <taxon>Bacteria</taxon>
        <taxon>Bacillati</taxon>
        <taxon>Bacillota</taxon>
        <taxon>Clostridia</taxon>
        <taxon>Eubacteriales</taxon>
        <taxon>Peptococcaceae</taxon>
        <taxon>Desulforamulus</taxon>
    </lineage>
</organism>
<evidence type="ECO:0000256" key="6">
    <source>
        <dbReference type="ARBA" id="ARBA00022573"/>
    </source>
</evidence>
<evidence type="ECO:0000256" key="8">
    <source>
        <dbReference type="ARBA" id="ARBA00022679"/>
    </source>
</evidence>
<sequence>MELLHQTLAKITPPDRACEGLAQQRLDNLTKPPGSLGVLEDIARRLAGIQGKPLPELPREKVSLVLAGDHGVVAEGVSAFPQEVTPQMVLNFLRGGAAINVLARRAGARVVVADIGVAGPPLEQEGLIACRVKSGTENFVLGPAMSRQEAVKAVETGIALLQQQVKERPALVGIGEMGIGNTTPSTAILAAFSGLPADQLTGRGTGIDEARRQHKAFVVTRALQVNRPDARDGLDVLAKVGGLEIAGLAGIILGCAAEGIPVVLDGFISGAAALVAHSLAPLSREYMLASHLSQEPGHRIMLEMLGLKPILHMEMRLGEGTGAALAFPIIESAICIINEMATFAEAGVSQGE</sequence>
<dbReference type="STRING" id="1121429.SAMN02745133_00487"/>
<dbReference type="OrthoDB" id="9781491at2"/>
<evidence type="ECO:0000313" key="13">
    <source>
        <dbReference type="Proteomes" id="UP000184148"/>
    </source>
</evidence>
<dbReference type="CDD" id="cd02439">
    <property type="entry name" value="DMB-PRT_CobT"/>
    <property type="match status" value="1"/>
</dbReference>
<proteinExistence type="inferred from homology"/>
<dbReference type="InterPro" id="IPR036087">
    <property type="entry name" value="Nict_dMeBzImd_PRibTrfase_sf"/>
</dbReference>
<dbReference type="UniPathway" id="UPA00061">
    <property type="reaction ID" value="UER00516"/>
</dbReference>
<evidence type="ECO:0000256" key="7">
    <source>
        <dbReference type="ARBA" id="ARBA00022676"/>
    </source>
</evidence>
<comment type="pathway">
    <text evidence="2 11">Nucleoside biosynthesis; alpha-ribazole biosynthesis; alpha-ribazole from 5,6-dimethylbenzimidazole: step 1/2.</text>
</comment>
<dbReference type="Proteomes" id="UP000184148">
    <property type="component" value="Unassembled WGS sequence"/>
</dbReference>
<dbReference type="HAMAP" id="MF_00230">
    <property type="entry name" value="CobT"/>
    <property type="match status" value="1"/>
</dbReference>
<evidence type="ECO:0000256" key="3">
    <source>
        <dbReference type="ARBA" id="ARBA00007110"/>
    </source>
</evidence>
<keyword evidence="6 11" id="KW-0169">Cobalamin biosynthesis</keyword>
<comment type="similarity">
    <text evidence="3 11">Belongs to the CobT family.</text>
</comment>
<dbReference type="RefSeq" id="WP_073235196.1">
    <property type="nucleotide sequence ID" value="NZ_FQUY01000002.1"/>
</dbReference>
<keyword evidence="8 11" id="KW-0808">Transferase</keyword>
<gene>
    <name evidence="11" type="primary">cobT</name>
    <name evidence="12" type="ORF">SAMN02745133_00487</name>
</gene>
<dbReference type="GO" id="GO:0008939">
    <property type="term" value="F:nicotinate-nucleotide-dimethylbenzimidazole phosphoribosyltransferase activity"/>
    <property type="evidence" value="ECO:0007669"/>
    <property type="project" value="UniProtKB-UniRule"/>
</dbReference>
<dbReference type="Gene3D" id="3.40.50.10210">
    <property type="match status" value="1"/>
</dbReference>
<evidence type="ECO:0000256" key="10">
    <source>
        <dbReference type="ARBA" id="ARBA00047340"/>
    </source>
</evidence>
<keyword evidence="7 11" id="KW-0328">Glycosyltransferase</keyword>
<dbReference type="NCBIfam" id="TIGR03160">
    <property type="entry name" value="cobT_DBIPRT"/>
    <property type="match status" value="1"/>
</dbReference>
<keyword evidence="13" id="KW-1185">Reference proteome</keyword>